<name>A0A1H1DE18_9BURK</name>
<dbReference type="RefSeq" id="WP_074764987.1">
    <property type="nucleotide sequence ID" value="NZ_FNKP01000001.1"/>
</dbReference>
<protein>
    <submittedName>
        <fullName evidence="3">Uncharacterized protein</fullName>
    </submittedName>
</protein>
<sequence>MNITRTTQNRIYAALIAGCLSSVAFAQASGPAAAPVTHADKKAAKEQSKADKKASVAQAKADQKKTDAQADADKANADANVKDAKKQQ</sequence>
<gene>
    <name evidence="3" type="ORF">SAMN05443245_2594</name>
</gene>
<evidence type="ECO:0000256" key="1">
    <source>
        <dbReference type="SAM" id="MobiDB-lite"/>
    </source>
</evidence>
<feature type="signal peptide" evidence="2">
    <location>
        <begin position="1"/>
        <end position="28"/>
    </location>
</feature>
<evidence type="ECO:0000313" key="3">
    <source>
        <dbReference type="EMBL" id="SDQ74489.1"/>
    </source>
</evidence>
<dbReference type="Proteomes" id="UP000183487">
    <property type="component" value="Unassembled WGS sequence"/>
</dbReference>
<dbReference type="AlphaFoldDB" id="A0A1H1DE18"/>
<organism evidence="3 4">
    <name type="scientific">Paraburkholderia fungorum</name>
    <dbReference type="NCBI Taxonomy" id="134537"/>
    <lineage>
        <taxon>Bacteria</taxon>
        <taxon>Pseudomonadati</taxon>
        <taxon>Pseudomonadota</taxon>
        <taxon>Betaproteobacteria</taxon>
        <taxon>Burkholderiales</taxon>
        <taxon>Burkholderiaceae</taxon>
        <taxon>Paraburkholderia</taxon>
    </lineage>
</organism>
<keyword evidence="4" id="KW-1185">Reference proteome</keyword>
<dbReference type="EMBL" id="FNKP01000001">
    <property type="protein sequence ID" value="SDQ74489.1"/>
    <property type="molecule type" value="Genomic_DNA"/>
</dbReference>
<feature type="region of interest" description="Disordered" evidence="1">
    <location>
        <begin position="30"/>
        <end position="88"/>
    </location>
</feature>
<feature type="compositionally biased region" description="Basic and acidic residues" evidence="1">
    <location>
        <begin position="38"/>
        <end position="54"/>
    </location>
</feature>
<feature type="chain" id="PRO_5010267187" evidence="2">
    <location>
        <begin position="29"/>
        <end position="88"/>
    </location>
</feature>
<reference evidence="4" key="1">
    <citation type="submission" date="2016-10" db="EMBL/GenBank/DDBJ databases">
        <authorList>
            <person name="Varghese N."/>
        </authorList>
    </citation>
    <scope>NUCLEOTIDE SEQUENCE [LARGE SCALE GENOMIC DNA]</scope>
    <source>
        <strain evidence="4">GAS106B</strain>
    </source>
</reference>
<evidence type="ECO:0000313" key="4">
    <source>
        <dbReference type="Proteomes" id="UP000183487"/>
    </source>
</evidence>
<accession>A0A1H1DE18</accession>
<proteinExistence type="predicted"/>
<feature type="compositionally biased region" description="Basic and acidic residues" evidence="1">
    <location>
        <begin position="61"/>
        <end position="88"/>
    </location>
</feature>
<evidence type="ECO:0000256" key="2">
    <source>
        <dbReference type="SAM" id="SignalP"/>
    </source>
</evidence>
<keyword evidence="2" id="KW-0732">Signal</keyword>